<evidence type="ECO:0000256" key="5">
    <source>
        <dbReference type="ARBA" id="ARBA00035437"/>
    </source>
</evidence>
<evidence type="ECO:0000256" key="2">
    <source>
        <dbReference type="ARBA" id="ARBA00022980"/>
    </source>
</evidence>
<dbReference type="Proteomes" id="UP000660262">
    <property type="component" value="Unassembled WGS sequence"/>
</dbReference>
<name>A0A830HCC7_9CHLO</name>
<evidence type="ECO:0000256" key="4">
    <source>
        <dbReference type="ARBA" id="ARBA00035152"/>
    </source>
</evidence>
<dbReference type="GO" id="GO:0006412">
    <property type="term" value="P:translation"/>
    <property type="evidence" value="ECO:0007669"/>
    <property type="project" value="InterPro"/>
</dbReference>
<dbReference type="GO" id="GO:0022627">
    <property type="term" value="C:cytosolic small ribosomal subunit"/>
    <property type="evidence" value="ECO:0007669"/>
    <property type="project" value="TreeGrafter"/>
</dbReference>
<dbReference type="GO" id="GO:0003723">
    <property type="term" value="F:RNA binding"/>
    <property type="evidence" value="ECO:0007669"/>
    <property type="project" value="TreeGrafter"/>
</dbReference>
<dbReference type="InterPro" id="IPR020574">
    <property type="entry name" value="Ribosomal_uS9_CS"/>
</dbReference>
<dbReference type="NCBIfam" id="NF001099">
    <property type="entry name" value="PRK00132.1"/>
    <property type="match status" value="1"/>
</dbReference>
<dbReference type="HAMAP" id="MF_00532_B">
    <property type="entry name" value="Ribosomal_uS9_B"/>
    <property type="match status" value="1"/>
</dbReference>
<dbReference type="Gene3D" id="3.30.230.10">
    <property type="match status" value="1"/>
</dbReference>
<dbReference type="AlphaFoldDB" id="A0A830HCC7"/>
<evidence type="ECO:0000313" key="8">
    <source>
        <dbReference type="Proteomes" id="UP000660262"/>
    </source>
</evidence>
<dbReference type="PANTHER" id="PTHR21569:SF1">
    <property type="entry name" value="SMALL RIBOSOMAL SUBUNIT PROTEIN US9M"/>
    <property type="match status" value="1"/>
</dbReference>
<gene>
    <name evidence="7" type="ORF">PPROV_000150200</name>
</gene>
<keyword evidence="8" id="KW-1185">Reference proteome</keyword>
<evidence type="ECO:0000256" key="3">
    <source>
        <dbReference type="ARBA" id="ARBA00023274"/>
    </source>
</evidence>
<dbReference type="InterPro" id="IPR000754">
    <property type="entry name" value="Ribosomal_uS9"/>
</dbReference>
<protein>
    <recommendedName>
        <fullName evidence="4">Small ribosomal subunit protein uS9c</fullName>
    </recommendedName>
    <alternativeName>
        <fullName evidence="5">30S ribosomal protein S9, chloroplastic</fullName>
    </alternativeName>
</protein>
<evidence type="ECO:0000313" key="7">
    <source>
        <dbReference type="EMBL" id="GHP02747.1"/>
    </source>
</evidence>
<keyword evidence="3 6" id="KW-0687">Ribonucleoprotein</keyword>
<dbReference type="FunFam" id="3.30.230.10:FF:000001">
    <property type="entry name" value="30S ribosomal protein S9"/>
    <property type="match status" value="1"/>
</dbReference>
<keyword evidence="2 6" id="KW-0689">Ribosomal protein</keyword>
<dbReference type="GO" id="GO:0003735">
    <property type="term" value="F:structural constituent of ribosome"/>
    <property type="evidence" value="ECO:0007669"/>
    <property type="project" value="InterPro"/>
</dbReference>
<dbReference type="PROSITE" id="PS00360">
    <property type="entry name" value="RIBOSOMAL_S9"/>
    <property type="match status" value="1"/>
</dbReference>
<dbReference type="EMBL" id="BNJQ01000004">
    <property type="protein sequence ID" value="GHP02747.1"/>
    <property type="molecule type" value="Genomic_DNA"/>
</dbReference>
<proteinExistence type="inferred from homology"/>
<dbReference type="InterPro" id="IPR020568">
    <property type="entry name" value="Ribosomal_Su5_D2-typ_SF"/>
</dbReference>
<dbReference type="SUPFAM" id="SSF54211">
    <property type="entry name" value="Ribosomal protein S5 domain 2-like"/>
    <property type="match status" value="1"/>
</dbReference>
<dbReference type="InterPro" id="IPR023035">
    <property type="entry name" value="Ribosomal_uS9_bac/plastid"/>
</dbReference>
<dbReference type="PANTHER" id="PTHR21569">
    <property type="entry name" value="RIBOSOMAL PROTEIN S9"/>
    <property type="match status" value="1"/>
</dbReference>
<accession>A0A830HCC7</accession>
<comment type="caution">
    <text evidence="7">The sequence shown here is derived from an EMBL/GenBank/DDBJ whole genome shotgun (WGS) entry which is preliminary data.</text>
</comment>
<dbReference type="OrthoDB" id="10254627at2759"/>
<comment type="similarity">
    <text evidence="1 6">Belongs to the universal ribosomal protein uS9 family.</text>
</comment>
<sequence>MLARSAPLKAPLRSSASSSVVTRRGAVVSCAGGAQYRATGRRKAAIASVELVPGSGQCEVNGRPGLEYFNMSTLYMNRVYQPLEVLGLQEEYDIVIKAEGGGISAQSDAAKLGVARAILKINETARTPLKQEGLLTRDAREVERKKAGLKGARRAPQFSKR</sequence>
<organism evidence="7 8">
    <name type="scientific">Pycnococcus provasolii</name>
    <dbReference type="NCBI Taxonomy" id="41880"/>
    <lineage>
        <taxon>Eukaryota</taxon>
        <taxon>Viridiplantae</taxon>
        <taxon>Chlorophyta</taxon>
        <taxon>Pseudoscourfieldiophyceae</taxon>
        <taxon>Pseudoscourfieldiales</taxon>
        <taxon>Pycnococcaceae</taxon>
        <taxon>Pycnococcus</taxon>
    </lineage>
</organism>
<evidence type="ECO:0000256" key="6">
    <source>
        <dbReference type="RuleBase" id="RU003815"/>
    </source>
</evidence>
<reference evidence="7" key="1">
    <citation type="submission" date="2020-10" db="EMBL/GenBank/DDBJ databases">
        <title>Unveiling of a novel bifunctional photoreceptor, Dualchrome1, isolated from a cosmopolitan green alga.</title>
        <authorList>
            <person name="Suzuki S."/>
            <person name="Kawachi M."/>
        </authorList>
    </citation>
    <scope>NUCLEOTIDE SEQUENCE</scope>
    <source>
        <strain evidence="7">NIES 2893</strain>
    </source>
</reference>
<evidence type="ECO:0000256" key="1">
    <source>
        <dbReference type="ARBA" id="ARBA00005251"/>
    </source>
</evidence>
<dbReference type="Pfam" id="PF00380">
    <property type="entry name" value="Ribosomal_S9"/>
    <property type="match status" value="1"/>
</dbReference>
<dbReference type="InterPro" id="IPR014721">
    <property type="entry name" value="Ribsml_uS5_D2-typ_fold_subgr"/>
</dbReference>